<keyword evidence="1" id="KW-1133">Transmembrane helix</keyword>
<reference evidence="2" key="1">
    <citation type="journal article" date="2019" name="MBio">
        <title>Virus Genomes from Deep Sea Sediments Expand the Ocean Megavirome and Support Independent Origins of Viral Gigantism.</title>
        <authorList>
            <person name="Backstrom D."/>
            <person name="Yutin N."/>
            <person name="Jorgensen S.L."/>
            <person name="Dharamshi J."/>
            <person name="Homa F."/>
            <person name="Zaremba-Niedwiedzka K."/>
            <person name="Spang A."/>
            <person name="Wolf Y.I."/>
            <person name="Koonin E.V."/>
            <person name="Ettema T.J."/>
        </authorList>
    </citation>
    <scope>NUCLEOTIDE SEQUENCE</scope>
</reference>
<accession>A0A481YRX1</accession>
<feature type="transmembrane region" description="Helical" evidence="1">
    <location>
        <begin position="85"/>
        <end position="108"/>
    </location>
</feature>
<proteinExistence type="predicted"/>
<name>A0A481YRX1_9VIRU</name>
<protein>
    <submittedName>
        <fullName evidence="2">Uncharacterized protein</fullName>
    </submittedName>
</protein>
<feature type="transmembrane region" description="Helical" evidence="1">
    <location>
        <begin position="12"/>
        <end position="34"/>
    </location>
</feature>
<evidence type="ECO:0000256" key="1">
    <source>
        <dbReference type="SAM" id="Phobius"/>
    </source>
</evidence>
<keyword evidence="1" id="KW-0472">Membrane</keyword>
<organism evidence="2">
    <name type="scientific">Marseillevirus LCMAC101</name>
    <dbReference type="NCBI Taxonomy" id="2506602"/>
    <lineage>
        <taxon>Viruses</taxon>
        <taxon>Varidnaviria</taxon>
        <taxon>Bamfordvirae</taxon>
        <taxon>Nucleocytoviricota</taxon>
        <taxon>Megaviricetes</taxon>
        <taxon>Pimascovirales</taxon>
        <taxon>Pimascovirales incertae sedis</taxon>
        <taxon>Marseilleviridae</taxon>
    </lineage>
</organism>
<evidence type="ECO:0000313" key="2">
    <source>
        <dbReference type="EMBL" id="QBK85961.1"/>
    </source>
</evidence>
<dbReference type="EMBL" id="MK500328">
    <property type="protein sequence ID" value="QBK85961.1"/>
    <property type="molecule type" value="Genomic_DNA"/>
</dbReference>
<keyword evidence="1" id="KW-0812">Transmembrane</keyword>
<gene>
    <name evidence="2" type="ORF">LCMAC101_05560</name>
</gene>
<feature type="transmembrane region" description="Helical" evidence="1">
    <location>
        <begin position="46"/>
        <end position="73"/>
    </location>
</feature>
<sequence length="123" mass="13687">MLAIDECRDDFVPYAIIFAFLHIMFFLSLMLLAAKVLLYDVRCSSCPFISVSLLLGVSIIGYGIFIFVVNGISYGIGFDNVCQTINTLCAIFNSIVYALMVLGVFYVCTLDKKEEETNLVVNV</sequence>